<sequence>NYSAQGPTPTPTNTPMTTPTPTVTPTPSNTPTPINTPTPTATPTATPPGEITPLVWIGPPDQTAQLSGGNFTADVAIANVTDLGSFQFVLTFSPNIVHVEGAELGHFLGSTGRGTVPVDPEIDNQLGTVSFGAASFGEQEGSDGSGVLATITFSPQATGGSDLHLQGVQVTDTVTEMISVDLQDGQVTVTGTIPGDLDGDCDVDVMDIMIVASHWNAVEGEENYDPGCDMDNDGDIDVVDIMLVASHWGDTC</sequence>
<dbReference type="Pfam" id="PF00404">
    <property type="entry name" value="Dockerin_1"/>
    <property type="match status" value="1"/>
</dbReference>
<dbReference type="Gene3D" id="2.60.40.680">
    <property type="match status" value="1"/>
</dbReference>
<organism evidence="3">
    <name type="scientific">marine sediment metagenome</name>
    <dbReference type="NCBI Taxonomy" id="412755"/>
    <lineage>
        <taxon>unclassified sequences</taxon>
        <taxon>metagenomes</taxon>
        <taxon>ecological metagenomes</taxon>
    </lineage>
</organism>
<dbReference type="InterPro" id="IPR008965">
    <property type="entry name" value="CBM2/CBM3_carb-bd_dom_sf"/>
</dbReference>
<dbReference type="PROSITE" id="PS00018">
    <property type="entry name" value="EF_HAND_1"/>
    <property type="match status" value="1"/>
</dbReference>
<dbReference type="InterPro" id="IPR002102">
    <property type="entry name" value="Cohesin_dom"/>
</dbReference>
<feature type="compositionally biased region" description="Pro residues" evidence="1">
    <location>
        <begin position="22"/>
        <end position="36"/>
    </location>
</feature>
<dbReference type="GO" id="GO:0000272">
    <property type="term" value="P:polysaccharide catabolic process"/>
    <property type="evidence" value="ECO:0007669"/>
    <property type="project" value="InterPro"/>
</dbReference>
<dbReference type="Pfam" id="PF00963">
    <property type="entry name" value="Cohesin"/>
    <property type="match status" value="1"/>
</dbReference>
<feature type="compositionally biased region" description="Low complexity" evidence="1">
    <location>
        <begin position="37"/>
        <end position="48"/>
    </location>
</feature>
<dbReference type="CDD" id="cd14254">
    <property type="entry name" value="Dockerin_II"/>
    <property type="match status" value="1"/>
</dbReference>
<feature type="non-terminal residue" evidence="3">
    <location>
        <position position="1"/>
    </location>
</feature>
<evidence type="ECO:0000313" key="3">
    <source>
        <dbReference type="EMBL" id="GAG14033.1"/>
    </source>
</evidence>
<dbReference type="GO" id="GO:0004553">
    <property type="term" value="F:hydrolase activity, hydrolyzing O-glycosyl compounds"/>
    <property type="evidence" value="ECO:0007669"/>
    <property type="project" value="InterPro"/>
</dbReference>
<accession>X0VNL3</accession>
<gene>
    <name evidence="3" type="ORF">S01H1_59265</name>
</gene>
<dbReference type="AlphaFoldDB" id="X0VNL3"/>
<feature type="region of interest" description="Disordered" evidence="1">
    <location>
        <begin position="1"/>
        <end position="52"/>
    </location>
</feature>
<protein>
    <recommendedName>
        <fullName evidence="2">Cohesin domain-containing protein</fullName>
    </recommendedName>
</protein>
<proteinExistence type="predicted"/>
<evidence type="ECO:0000256" key="1">
    <source>
        <dbReference type="SAM" id="MobiDB-lite"/>
    </source>
</evidence>
<dbReference type="SUPFAM" id="SSF63446">
    <property type="entry name" value="Type I dockerin domain"/>
    <property type="match status" value="1"/>
</dbReference>
<dbReference type="InterPro" id="IPR018247">
    <property type="entry name" value="EF_Hand_1_Ca_BS"/>
</dbReference>
<dbReference type="InterPro" id="IPR036439">
    <property type="entry name" value="Dockerin_dom_sf"/>
</dbReference>
<dbReference type="InterPro" id="IPR002105">
    <property type="entry name" value="Dockerin_1_rpt"/>
</dbReference>
<name>X0VNL3_9ZZZZ</name>
<dbReference type="EMBL" id="BARS01038760">
    <property type="protein sequence ID" value="GAG14033.1"/>
    <property type="molecule type" value="Genomic_DNA"/>
</dbReference>
<dbReference type="Gene3D" id="1.10.1330.10">
    <property type="entry name" value="Dockerin domain"/>
    <property type="match status" value="1"/>
</dbReference>
<dbReference type="SUPFAM" id="SSF49384">
    <property type="entry name" value="Carbohydrate-binding domain"/>
    <property type="match status" value="1"/>
</dbReference>
<comment type="caution">
    <text evidence="3">The sequence shown here is derived from an EMBL/GenBank/DDBJ whole genome shotgun (WGS) entry which is preliminary data.</text>
</comment>
<evidence type="ECO:0000259" key="2">
    <source>
        <dbReference type="Pfam" id="PF00963"/>
    </source>
</evidence>
<dbReference type="GO" id="GO:0030246">
    <property type="term" value="F:carbohydrate binding"/>
    <property type="evidence" value="ECO:0007669"/>
    <property type="project" value="InterPro"/>
</dbReference>
<dbReference type="CDD" id="cd08547">
    <property type="entry name" value="Type_II_cohesin"/>
    <property type="match status" value="1"/>
</dbReference>
<reference evidence="3" key="1">
    <citation type="journal article" date="2014" name="Front. Microbiol.">
        <title>High frequency of phylogenetically diverse reductive dehalogenase-homologous genes in deep subseafloor sedimentary metagenomes.</title>
        <authorList>
            <person name="Kawai M."/>
            <person name="Futagami T."/>
            <person name="Toyoda A."/>
            <person name="Takaki Y."/>
            <person name="Nishi S."/>
            <person name="Hori S."/>
            <person name="Arai W."/>
            <person name="Tsubouchi T."/>
            <person name="Morono Y."/>
            <person name="Uchiyama I."/>
            <person name="Ito T."/>
            <person name="Fujiyama A."/>
            <person name="Inagaki F."/>
            <person name="Takami H."/>
        </authorList>
    </citation>
    <scope>NUCLEOTIDE SEQUENCE</scope>
    <source>
        <strain evidence="3">Expedition CK06-06</strain>
    </source>
</reference>
<feature type="domain" description="Cohesin" evidence="2">
    <location>
        <begin position="66"/>
        <end position="189"/>
    </location>
</feature>
<feature type="compositionally biased region" description="Low complexity" evidence="1">
    <location>
        <begin position="11"/>
        <end position="21"/>
    </location>
</feature>